<dbReference type="EMBL" id="BK015864">
    <property type="protein sequence ID" value="DAD70395.1"/>
    <property type="molecule type" value="Genomic_DNA"/>
</dbReference>
<protein>
    <submittedName>
        <fullName evidence="1">Transcription factor HY5 leucine zipper, TRANSCRIPTION.0A</fullName>
    </submittedName>
</protein>
<proteinExistence type="predicted"/>
<name>A0A8S5LKL0_9CAUD</name>
<organism evidence="1">
    <name type="scientific">Siphoviridae sp. ctomJ2</name>
    <dbReference type="NCBI Taxonomy" id="2827593"/>
    <lineage>
        <taxon>Viruses</taxon>
        <taxon>Duplodnaviria</taxon>
        <taxon>Heunggongvirae</taxon>
        <taxon>Uroviricota</taxon>
        <taxon>Caudoviricetes</taxon>
    </lineage>
</organism>
<sequence length="131" mass="15671">MAHERYIVDEREIELLDRYEGIMKQSKDPYRYDTFPKETLAEFCRMKDRTNDMLFRRYQGAQEVINIIAKQVGIDPQKSGFWLYAPELDGTSPISKRIEEWVSRSGEKAKLKKRLQELEQENRILRSLIQK</sequence>
<evidence type="ECO:0000313" key="1">
    <source>
        <dbReference type="EMBL" id="DAD70395.1"/>
    </source>
</evidence>
<reference evidence="1" key="1">
    <citation type="journal article" date="2021" name="Proc. Natl. Acad. Sci. U.S.A.">
        <title>A Catalog of Tens of Thousands of Viruses from Human Metagenomes Reveals Hidden Associations with Chronic Diseases.</title>
        <authorList>
            <person name="Tisza M.J."/>
            <person name="Buck C.B."/>
        </authorList>
    </citation>
    <scope>NUCLEOTIDE SEQUENCE</scope>
    <source>
        <strain evidence="1">CtomJ2</strain>
    </source>
</reference>
<accession>A0A8S5LKL0</accession>